<keyword evidence="3" id="KW-1185">Reference proteome</keyword>
<evidence type="ECO:0000259" key="1">
    <source>
        <dbReference type="PROSITE" id="PS50249"/>
    </source>
</evidence>
<evidence type="ECO:0000313" key="3">
    <source>
        <dbReference type="Proteomes" id="UP000282613"/>
    </source>
</evidence>
<reference evidence="2 3" key="2">
    <citation type="submission" date="2018-11" db="EMBL/GenBank/DDBJ databases">
        <authorList>
            <consortium name="Pathogen Informatics"/>
        </authorList>
    </citation>
    <scope>NUCLEOTIDE SEQUENCE [LARGE SCALE GENOMIC DNA]</scope>
</reference>
<evidence type="ECO:0000313" key="2">
    <source>
        <dbReference type="EMBL" id="VDK37291.1"/>
    </source>
</evidence>
<name>A0A0R3W8Q2_TAEAS</name>
<organism evidence="4">
    <name type="scientific">Taenia asiatica</name>
    <name type="common">Asian tapeworm</name>
    <dbReference type="NCBI Taxonomy" id="60517"/>
    <lineage>
        <taxon>Eukaryota</taxon>
        <taxon>Metazoa</taxon>
        <taxon>Spiralia</taxon>
        <taxon>Lophotrochozoa</taxon>
        <taxon>Platyhelminthes</taxon>
        <taxon>Cestoda</taxon>
        <taxon>Eucestoda</taxon>
        <taxon>Cyclophyllidea</taxon>
        <taxon>Taeniidae</taxon>
        <taxon>Taenia</taxon>
    </lineage>
</organism>
<dbReference type="GO" id="GO:0003743">
    <property type="term" value="F:translation initiation factor activity"/>
    <property type="evidence" value="ECO:0007669"/>
    <property type="project" value="InterPro"/>
</dbReference>
<dbReference type="AlphaFoldDB" id="A0A0R3W8Q2"/>
<protein>
    <submittedName>
        <fullName evidence="4">MPN domain-containing protein</fullName>
    </submittedName>
</protein>
<accession>A0A0R3W8Q2</accession>
<dbReference type="PROSITE" id="PS50249">
    <property type="entry name" value="MPN"/>
    <property type="match status" value="1"/>
</dbReference>
<reference evidence="4" key="1">
    <citation type="submission" date="2017-02" db="UniProtKB">
        <authorList>
            <consortium name="WormBaseParasite"/>
        </authorList>
    </citation>
    <scope>IDENTIFICATION</scope>
</reference>
<dbReference type="Gene3D" id="3.40.140.10">
    <property type="entry name" value="Cytidine Deaminase, domain 2"/>
    <property type="match status" value="1"/>
</dbReference>
<dbReference type="GO" id="GO:0005852">
    <property type="term" value="C:eukaryotic translation initiation factor 3 complex"/>
    <property type="evidence" value="ECO:0007669"/>
    <property type="project" value="InterPro"/>
</dbReference>
<dbReference type="InterPro" id="IPR037518">
    <property type="entry name" value="MPN"/>
</dbReference>
<dbReference type="Pfam" id="PF01398">
    <property type="entry name" value="JAB"/>
    <property type="match status" value="1"/>
</dbReference>
<dbReference type="PANTHER" id="PTHR10410">
    <property type="entry name" value="EUKARYOTIC TRANSLATION INITIATION FACTOR 3 -RELATED"/>
    <property type="match status" value="1"/>
</dbReference>
<dbReference type="SMART" id="SM00232">
    <property type="entry name" value="JAB_MPN"/>
    <property type="match status" value="1"/>
</dbReference>
<feature type="domain" description="MPN" evidence="1">
    <location>
        <begin position="9"/>
        <end position="146"/>
    </location>
</feature>
<dbReference type="InterPro" id="IPR027524">
    <property type="entry name" value="eIF3h"/>
</dbReference>
<dbReference type="Proteomes" id="UP000282613">
    <property type="component" value="Unassembled WGS sequence"/>
</dbReference>
<dbReference type="GO" id="GO:0008237">
    <property type="term" value="F:metallopeptidase activity"/>
    <property type="evidence" value="ECO:0007669"/>
    <property type="project" value="InterPro"/>
</dbReference>
<dbReference type="EMBL" id="UYRS01018534">
    <property type="protein sequence ID" value="VDK37291.1"/>
    <property type="molecule type" value="Genomic_DNA"/>
</dbReference>
<dbReference type="InterPro" id="IPR050242">
    <property type="entry name" value="JAMM_MPN+_peptidase_M67A"/>
</dbReference>
<proteinExistence type="predicted"/>
<dbReference type="WBParaSite" id="TASK_0000675801-mRNA-1">
    <property type="protein sequence ID" value="TASK_0000675801-mRNA-1"/>
    <property type="gene ID" value="TASK_0000675801"/>
</dbReference>
<dbReference type="STRING" id="60517.A0A0R3W8Q2"/>
<evidence type="ECO:0000313" key="4">
    <source>
        <dbReference type="WBParaSite" id="TASK_0000675801-mRNA-1"/>
    </source>
</evidence>
<sequence length="332" mass="36952">MDTEQVSCVKVSGLVLLKIIKHCEEETLLATDHVNGVLLGLAVDNALEITNCFPLPKISDDDQTGSEALGAYEFDMMKNMREINSDYLCVGYYLGGYGSSFLTRSLLESLFQYQTLVSEAVLLTYDPSCATRGQQGLKSYRLSKMIFDAMLETEKRLRLMGSAKSPEISWECDASLHSGKTNFTRLLEELPTSVVNSKLARILLKDIVDQSDEQVADTTQVKPRNSFSGLHLSMASDLEQQLRSLIQRLDTMYELQYTYQRTLSKPGTSTATKEQRIKELAPIRLETALISCQADLYSSGIAQLAGQTVGKLMLAEAIHQYRNVAPNDTDSE</sequence>
<dbReference type="CDD" id="cd08065">
    <property type="entry name" value="MPN_eIF3h"/>
    <property type="match status" value="1"/>
</dbReference>
<dbReference type="OrthoDB" id="10265695at2759"/>
<dbReference type="InterPro" id="IPR000555">
    <property type="entry name" value="JAMM/MPN+_dom"/>
</dbReference>
<gene>
    <name evidence="2" type="ORF">TASK_LOCUS6759</name>
</gene>